<protein>
    <recommendedName>
        <fullName evidence="5">Serine/threonine protein phosphatase</fullName>
    </recommendedName>
</protein>
<gene>
    <name evidence="3" type="ORF">Goarm_013189</name>
</gene>
<keyword evidence="4" id="KW-1185">Reference proteome</keyword>
<dbReference type="GO" id="GO:0016787">
    <property type="term" value="F:hydrolase activity"/>
    <property type="evidence" value="ECO:0007669"/>
    <property type="project" value="UniProtKB-KW"/>
</dbReference>
<dbReference type="PANTHER" id="PTHR10161:SF34">
    <property type="entry name" value="PURPLE ACID PHOSPHATASE 4"/>
    <property type="match status" value="1"/>
</dbReference>
<name>A0A7J9J2H3_9ROSI</name>
<proteinExistence type="predicted"/>
<keyword evidence="2" id="KW-0378">Hydrolase</keyword>
<dbReference type="PANTHER" id="PTHR10161">
    <property type="entry name" value="TARTRATE-RESISTANT ACID PHOSPHATASE TYPE 5"/>
    <property type="match status" value="1"/>
</dbReference>
<dbReference type="InterPro" id="IPR051558">
    <property type="entry name" value="Metallophosphoesterase_PAP"/>
</dbReference>
<comment type="caution">
    <text evidence="3">The sequence shown here is derived from an EMBL/GenBank/DDBJ whole genome shotgun (WGS) entry which is preliminary data.</text>
</comment>
<evidence type="ECO:0008006" key="5">
    <source>
        <dbReference type="Google" id="ProtNLM"/>
    </source>
</evidence>
<reference evidence="3 4" key="1">
    <citation type="journal article" date="2019" name="Genome Biol. Evol.">
        <title>Insights into the evolution of the New World diploid cottons (Gossypium, subgenus Houzingenia) based on genome sequencing.</title>
        <authorList>
            <person name="Grover C.E."/>
            <person name="Arick M.A. 2nd"/>
            <person name="Thrash A."/>
            <person name="Conover J.L."/>
            <person name="Sanders W.S."/>
            <person name="Peterson D.G."/>
            <person name="Frelichowski J.E."/>
            <person name="Scheffler J.A."/>
            <person name="Scheffler B.E."/>
            <person name="Wendel J.F."/>
        </authorList>
    </citation>
    <scope>NUCLEOTIDE SEQUENCE [LARGE SCALE GENOMIC DNA]</scope>
    <source>
        <strain evidence="3">6</strain>
        <tissue evidence="3">Leaf</tissue>
    </source>
</reference>
<organism evidence="3 4">
    <name type="scientific">Gossypium armourianum</name>
    <dbReference type="NCBI Taxonomy" id="34283"/>
    <lineage>
        <taxon>Eukaryota</taxon>
        <taxon>Viridiplantae</taxon>
        <taxon>Streptophyta</taxon>
        <taxon>Embryophyta</taxon>
        <taxon>Tracheophyta</taxon>
        <taxon>Spermatophyta</taxon>
        <taxon>Magnoliopsida</taxon>
        <taxon>eudicotyledons</taxon>
        <taxon>Gunneridae</taxon>
        <taxon>Pentapetalae</taxon>
        <taxon>rosids</taxon>
        <taxon>malvids</taxon>
        <taxon>Malvales</taxon>
        <taxon>Malvaceae</taxon>
        <taxon>Malvoideae</taxon>
        <taxon>Gossypium</taxon>
    </lineage>
</organism>
<dbReference type="EMBL" id="JABFAE010000005">
    <property type="protein sequence ID" value="MBA0828517.1"/>
    <property type="molecule type" value="Genomic_DNA"/>
</dbReference>
<dbReference type="AlphaFoldDB" id="A0A7J9J2H3"/>
<evidence type="ECO:0000313" key="4">
    <source>
        <dbReference type="Proteomes" id="UP000593575"/>
    </source>
</evidence>
<dbReference type="InterPro" id="IPR029052">
    <property type="entry name" value="Metallo-depent_PP-like"/>
</dbReference>
<evidence type="ECO:0000256" key="2">
    <source>
        <dbReference type="ARBA" id="ARBA00022801"/>
    </source>
</evidence>
<evidence type="ECO:0000256" key="1">
    <source>
        <dbReference type="ARBA" id="ARBA00022729"/>
    </source>
</evidence>
<accession>A0A7J9J2H3</accession>
<evidence type="ECO:0000313" key="3">
    <source>
        <dbReference type="EMBL" id="MBA0828517.1"/>
    </source>
</evidence>
<feature type="non-terminal residue" evidence="3">
    <location>
        <position position="93"/>
    </location>
</feature>
<dbReference type="SUPFAM" id="SSF56300">
    <property type="entry name" value="Metallo-dependent phosphatases"/>
    <property type="match status" value="1"/>
</dbReference>
<keyword evidence="1" id="KW-0732">Signal</keyword>
<sequence length="93" mass="10440">ELESGLRESTAKWKIVVGHHTIKSAGHHGNPHELAIHLLPILQVESTRNEILFDGQGFMSVEMTETDVDIKFYDVFGNAIYKWSTSKLISSAM</sequence>
<dbReference type="Gene3D" id="3.60.21.10">
    <property type="match status" value="1"/>
</dbReference>
<dbReference type="Proteomes" id="UP000593575">
    <property type="component" value="Unassembled WGS sequence"/>
</dbReference>